<evidence type="ECO:0000256" key="1">
    <source>
        <dbReference type="ARBA" id="ARBA00004761"/>
    </source>
</evidence>
<dbReference type="NCBIfam" id="NF006600">
    <property type="entry name" value="PRK09140.1"/>
    <property type="match status" value="1"/>
</dbReference>
<dbReference type="InterPro" id="IPR013785">
    <property type="entry name" value="Aldolase_TIM"/>
</dbReference>
<comment type="caution">
    <text evidence="6">The sequence shown here is derived from an EMBL/GenBank/DDBJ whole genome shotgun (WGS) entry which is preliminary data.</text>
</comment>
<dbReference type="RefSeq" id="WP_186940505.1">
    <property type="nucleotide sequence ID" value="NZ_JACOGA010000002.1"/>
</dbReference>
<dbReference type="PANTHER" id="PTHR30246">
    <property type="entry name" value="2-KETO-3-DEOXY-6-PHOSPHOGLUCONATE ALDOLASE"/>
    <property type="match status" value="1"/>
</dbReference>
<name>A0ABR6Y7C7_9BURK</name>
<comment type="pathway">
    <text evidence="1">Carbohydrate acid metabolism.</text>
</comment>
<protein>
    <submittedName>
        <fullName evidence="6">2-dehydro-3-deoxy-6-phosphogalactonate aldolase</fullName>
    </submittedName>
</protein>
<dbReference type="Gene3D" id="3.20.20.70">
    <property type="entry name" value="Aldolase class I"/>
    <property type="match status" value="1"/>
</dbReference>
<reference evidence="6 7" key="1">
    <citation type="submission" date="2020-08" db="EMBL/GenBank/DDBJ databases">
        <title>Novel species isolated from subtropical streams in China.</title>
        <authorList>
            <person name="Lu H."/>
        </authorList>
    </citation>
    <scope>NUCLEOTIDE SEQUENCE [LARGE SCALE GENOMIC DNA]</scope>
    <source>
        <strain evidence="6 7">LX15W</strain>
    </source>
</reference>
<dbReference type="Proteomes" id="UP000624279">
    <property type="component" value="Unassembled WGS sequence"/>
</dbReference>
<evidence type="ECO:0000256" key="5">
    <source>
        <dbReference type="ARBA" id="ARBA00023277"/>
    </source>
</evidence>
<organism evidence="6 7">
    <name type="scientific">Undibacterium flavidum</name>
    <dbReference type="NCBI Taxonomy" id="2762297"/>
    <lineage>
        <taxon>Bacteria</taxon>
        <taxon>Pseudomonadati</taxon>
        <taxon>Pseudomonadota</taxon>
        <taxon>Betaproteobacteria</taxon>
        <taxon>Burkholderiales</taxon>
        <taxon>Oxalobacteraceae</taxon>
        <taxon>Undibacterium</taxon>
    </lineage>
</organism>
<keyword evidence="4" id="KW-0456">Lyase</keyword>
<evidence type="ECO:0000256" key="4">
    <source>
        <dbReference type="ARBA" id="ARBA00023239"/>
    </source>
</evidence>
<evidence type="ECO:0000313" key="7">
    <source>
        <dbReference type="Proteomes" id="UP000624279"/>
    </source>
</evidence>
<evidence type="ECO:0000256" key="3">
    <source>
        <dbReference type="ARBA" id="ARBA00011233"/>
    </source>
</evidence>
<evidence type="ECO:0000256" key="2">
    <source>
        <dbReference type="ARBA" id="ARBA00006906"/>
    </source>
</evidence>
<gene>
    <name evidence="6" type="ORF">H8K55_02830</name>
</gene>
<dbReference type="PANTHER" id="PTHR30246:SF1">
    <property type="entry name" value="2-DEHYDRO-3-DEOXY-6-PHOSPHOGALACTONATE ALDOLASE-RELATED"/>
    <property type="match status" value="1"/>
</dbReference>
<dbReference type="Pfam" id="PF01081">
    <property type="entry name" value="Aldolase"/>
    <property type="match status" value="1"/>
</dbReference>
<dbReference type="CDD" id="cd00452">
    <property type="entry name" value="KDPG_aldolase"/>
    <property type="match status" value="1"/>
</dbReference>
<keyword evidence="5" id="KW-0119">Carbohydrate metabolism</keyword>
<dbReference type="SUPFAM" id="SSF51569">
    <property type="entry name" value="Aldolase"/>
    <property type="match status" value="1"/>
</dbReference>
<accession>A0ABR6Y7C7</accession>
<comment type="subunit">
    <text evidence="3">Homotrimer.</text>
</comment>
<proteinExistence type="inferred from homology"/>
<dbReference type="EMBL" id="JACOGA010000002">
    <property type="protein sequence ID" value="MBC3872510.1"/>
    <property type="molecule type" value="Genomic_DNA"/>
</dbReference>
<evidence type="ECO:0000313" key="6">
    <source>
        <dbReference type="EMBL" id="MBC3872510.1"/>
    </source>
</evidence>
<comment type="similarity">
    <text evidence="2">Belongs to the KHG/KDPG aldolase family.</text>
</comment>
<keyword evidence="7" id="KW-1185">Reference proteome</keyword>
<sequence>MRSTSLHLQTAVKHLPLIAILRGIRPAEVESVALSLYRQGFRLIEVPLTSPEALRSIAILRDCLPADALFGAGTVTQLRDVFHLRDLQANLVVMPHVDLEIVRAAKAADMICIPGVSSVTEAFAALQAGADALKLYPAELISAPVLKAMRTVLSSTPYLFPVGGIGLDNMDAYLQAGASGFGLGGSLYSAGMSLVEVENRAAGLIQAWHSACQTVGKKVPISNADMPKSEHFFEIEI</sequence>
<dbReference type="InterPro" id="IPR000887">
    <property type="entry name" value="Aldlse_KDPG_KHG"/>
</dbReference>